<sequence>MATQSSKRSGSALDSIDPRSPKRPELVEDTSVSQQVETVSLEFLPDSHLPPRQELERLNRIIHHEIQKSVKEIRRNIVPLILYILDIHCDFLDPQPRWLKDVQELHAGELVSMAQEAYNRRDYSRLMLLKGFQRPQQAVAELSSMPPISLQAIVGGWNTPFIGTAHMTLARNIREMYQKVHRESTDRKYMTHASMVQSSGSGKSRLIDMVSETIFTIPFNVRDPGARDAASRSWPPADDGIRSLLVDLTKGSQEASLHARYLYFFQAVFEETRKEVEQHAGNRAKAWHEHLEENNGEKRNALYTRVADSEAIHHALDLDSDFGDWEQYSKILQKAKDALNLLLSAVCPNATPCPGHLAKSTTTTVEDIHILIYFDEAHVLATRRVPKSSNSKTALDVLFTVLDSFREHGVFTVFISTRLHPECATPPGSVGPSARRRVVASALHAPITETPFDCFGARPIVPSCLRAEDVCDVAFMACFGRPMWRSLLLPFCDEVLAKATVTASATQTPSPGLSASEEDRDSRCGGLIDWARSKLLCETDIHAPREVYTLAAQTAVLDVRVMLPYEPGSSRAEAYQMELVERHMRTVYSVPQHRNYARSGYSSEPILAEAAARQLNHWRALDVEKTTAGGDEVEPAVRILAQDVDGGLLDRDRGEIGEAVGRLLLVLARDRAAVKAFPQIKDKDEDRIFSRAVPVNEFIEALFPPAVAQRVLDGRPDNLAPENENEDEGEGEESRPGTLREAFKDAVLNFTHFARWEGADGAAIVPSGCAAVGCFVRSMAVMCGKNAAPRVDAFIPVLFDVGAPLAPEHMTGILVQFKRRETKGAARVAYVVHEKDVGLFSSTPAVYGRQVPLPYITLVMELDLGVGEVSVSDPVHIGQSPERASKRLRLPEDQDGLEHPRYSIAAYGCSHSVYGVIKECDEDVYKSILCAGGALKEHPRQDEASLDLVRRQKPAFSTEDVSWDWIAKEDAQ</sequence>
<gene>
    <name evidence="2" type="ORF">GSI_09915</name>
</gene>
<evidence type="ECO:0000313" key="2">
    <source>
        <dbReference type="EMBL" id="PIL27971.1"/>
    </source>
</evidence>
<dbReference type="PANTHER" id="PTHR33266:SF1">
    <property type="entry name" value="F-BOX DOMAIN-CONTAINING PROTEIN"/>
    <property type="match status" value="1"/>
</dbReference>
<evidence type="ECO:0000313" key="3">
    <source>
        <dbReference type="Proteomes" id="UP000230002"/>
    </source>
</evidence>
<evidence type="ECO:0000256" key="1">
    <source>
        <dbReference type="SAM" id="MobiDB-lite"/>
    </source>
</evidence>
<protein>
    <submittedName>
        <fullName evidence="2">Uncharacterized protein</fullName>
    </submittedName>
</protein>
<reference evidence="2 3" key="1">
    <citation type="journal article" date="2015" name="Sci. Rep.">
        <title>Chromosome-level genome map provides insights into diverse defense mechanisms in the medicinal fungus Ganoderma sinense.</title>
        <authorList>
            <person name="Zhu Y."/>
            <person name="Xu J."/>
            <person name="Sun C."/>
            <person name="Zhou S."/>
            <person name="Xu H."/>
            <person name="Nelson D.R."/>
            <person name="Qian J."/>
            <person name="Song J."/>
            <person name="Luo H."/>
            <person name="Xiang L."/>
            <person name="Li Y."/>
            <person name="Xu Z."/>
            <person name="Ji A."/>
            <person name="Wang L."/>
            <person name="Lu S."/>
            <person name="Hayward A."/>
            <person name="Sun W."/>
            <person name="Li X."/>
            <person name="Schwartz D.C."/>
            <person name="Wang Y."/>
            <person name="Chen S."/>
        </authorList>
    </citation>
    <scope>NUCLEOTIDE SEQUENCE [LARGE SCALE GENOMIC DNA]</scope>
    <source>
        <strain evidence="2 3">ZZ0214-1</strain>
    </source>
</reference>
<keyword evidence="3" id="KW-1185">Reference proteome</keyword>
<dbReference type="AlphaFoldDB" id="A0A2G8S2I7"/>
<dbReference type="Proteomes" id="UP000230002">
    <property type="component" value="Unassembled WGS sequence"/>
</dbReference>
<feature type="region of interest" description="Disordered" evidence="1">
    <location>
        <begin position="715"/>
        <end position="737"/>
    </location>
</feature>
<feature type="region of interest" description="Disordered" evidence="1">
    <location>
        <begin position="1"/>
        <end position="31"/>
    </location>
</feature>
<comment type="caution">
    <text evidence="2">The sequence shown here is derived from an EMBL/GenBank/DDBJ whole genome shotgun (WGS) entry which is preliminary data.</text>
</comment>
<proteinExistence type="predicted"/>
<dbReference type="EMBL" id="AYKW01000031">
    <property type="protein sequence ID" value="PIL27971.1"/>
    <property type="molecule type" value="Genomic_DNA"/>
</dbReference>
<dbReference type="STRING" id="1077348.A0A2G8S2I7"/>
<dbReference type="OrthoDB" id="2736708at2759"/>
<organism evidence="2 3">
    <name type="scientific">Ganoderma sinense ZZ0214-1</name>
    <dbReference type="NCBI Taxonomy" id="1077348"/>
    <lineage>
        <taxon>Eukaryota</taxon>
        <taxon>Fungi</taxon>
        <taxon>Dikarya</taxon>
        <taxon>Basidiomycota</taxon>
        <taxon>Agaricomycotina</taxon>
        <taxon>Agaricomycetes</taxon>
        <taxon>Polyporales</taxon>
        <taxon>Polyporaceae</taxon>
        <taxon>Ganoderma</taxon>
    </lineage>
</organism>
<dbReference type="PANTHER" id="PTHR33266">
    <property type="entry name" value="CHROMOSOME 15, WHOLE GENOME SHOTGUN SEQUENCE"/>
    <property type="match status" value="1"/>
</dbReference>
<name>A0A2G8S2I7_9APHY</name>
<accession>A0A2G8S2I7</accession>
<feature type="compositionally biased region" description="Basic and acidic residues" evidence="1">
    <location>
        <begin position="16"/>
        <end position="26"/>
    </location>
</feature>